<gene>
    <name evidence="4" type="ORF">L873DRAFT_1839721</name>
</gene>
<name>A0A3N4KIH6_9PEZI</name>
<dbReference type="Gene3D" id="2.40.70.10">
    <property type="entry name" value="Acid Proteases"/>
    <property type="match status" value="1"/>
</dbReference>
<dbReference type="SUPFAM" id="SSF50630">
    <property type="entry name" value="Acid proteases"/>
    <property type="match status" value="1"/>
</dbReference>
<evidence type="ECO:0000256" key="3">
    <source>
        <dbReference type="SAM" id="SignalP"/>
    </source>
</evidence>
<evidence type="ECO:0000256" key="1">
    <source>
        <dbReference type="SAM" id="MobiDB-lite"/>
    </source>
</evidence>
<keyword evidence="5" id="KW-1185">Reference proteome</keyword>
<evidence type="ECO:0000313" key="5">
    <source>
        <dbReference type="Proteomes" id="UP000276215"/>
    </source>
</evidence>
<dbReference type="Proteomes" id="UP000276215">
    <property type="component" value="Unassembled WGS sequence"/>
</dbReference>
<dbReference type="InterPro" id="IPR021109">
    <property type="entry name" value="Peptidase_aspartic_dom_sf"/>
</dbReference>
<dbReference type="AlphaFoldDB" id="A0A3N4KIH6"/>
<organism evidence="4 5">
    <name type="scientific">Choiromyces venosus 120613-1</name>
    <dbReference type="NCBI Taxonomy" id="1336337"/>
    <lineage>
        <taxon>Eukaryota</taxon>
        <taxon>Fungi</taxon>
        <taxon>Dikarya</taxon>
        <taxon>Ascomycota</taxon>
        <taxon>Pezizomycotina</taxon>
        <taxon>Pezizomycetes</taxon>
        <taxon>Pezizales</taxon>
        <taxon>Tuberaceae</taxon>
        <taxon>Choiromyces</taxon>
    </lineage>
</organism>
<feature type="transmembrane region" description="Helical" evidence="2">
    <location>
        <begin position="480"/>
        <end position="506"/>
    </location>
</feature>
<protein>
    <recommendedName>
        <fullName evidence="6">Acid protease</fullName>
    </recommendedName>
</protein>
<dbReference type="STRING" id="1336337.A0A3N4KIH6"/>
<keyword evidence="2" id="KW-0812">Transmembrane</keyword>
<feature type="chain" id="PRO_5018057605" description="Acid protease" evidence="3">
    <location>
        <begin position="23"/>
        <end position="561"/>
    </location>
</feature>
<keyword evidence="2" id="KW-1133">Transmembrane helix</keyword>
<reference evidence="4 5" key="1">
    <citation type="journal article" date="2018" name="Nat. Ecol. Evol.">
        <title>Pezizomycetes genomes reveal the molecular basis of ectomycorrhizal truffle lifestyle.</title>
        <authorList>
            <person name="Murat C."/>
            <person name="Payen T."/>
            <person name="Noel B."/>
            <person name="Kuo A."/>
            <person name="Morin E."/>
            <person name="Chen J."/>
            <person name="Kohler A."/>
            <person name="Krizsan K."/>
            <person name="Balestrini R."/>
            <person name="Da Silva C."/>
            <person name="Montanini B."/>
            <person name="Hainaut M."/>
            <person name="Levati E."/>
            <person name="Barry K.W."/>
            <person name="Belfiori B."/>
            <person name="Cichocki N."/>
            <person name="Clum A."/>
            <person name="Dockter R.B."/>
            <person name="Fauchery L."/>
            <person name="Guy J."/>
            <person name="Iotti M."/>
            <person name="Le Tacon F."/>
            <person name="Lindquist E.A."/>
            <person name="Lipzen A."/>
            <person name="Malagnac F."/>
            <person name="Mello A."/>
            <person name="Molinier V."/>
            <person name="Miyauchi S."/>
            <person name="Poulain J."/>
            <person name="Riccioni C."/>
            <person name="Rubini A."/>
            <person name="Sitrit Y."/>
            <person name="Splivallo R."/>
            <person name="Traeger S."/>
            <person name="Wang M."/>
            <person name="Zifcakova L."/>
            <person name="Wipf D."/>
            <person name="Zambonelli A."/>
            <person name="Paolocci F."/>
            <person name="Nowrousian M."/>
            <person name="Ottonello S."/>
            <person name="Baldrian P."/>
            <person name="Spatafora J.W."/>
            <person name="Henrissat B."/>
            <person name="Nagy L.G."/>
            <person name="Aury J.M."/>
            <person name="Wincker P."/>
            <person name="Grigoriev I.V."/>
            <person name="Bonfante P."/>
            <person name="Martin F.M."/>
        </authorList>
    </citation>
    <scope>NUCLEOTIDE SEQUENCE [LARGE SCALE GENOMIC DNA]</scope>
    <source>
        <strain evidence="4 5">120613-1</strain>
    </source>
</reference>
<keyword evidence="3" id="KW-0732">Signal</keyword>
<sequence>MNYSITRILLLLSSLWTLVVRSQYLRIPNAEKTYGPDGPWNAVWVKVGPSPGQKIDVYPGGGINSAIISNSICKNSDGSDKKTCPAKDVGGGVYAPISSGQEDSTARGSTSLGYNAGDVLGLSGRTVVTKENMTFGEGLMEGVVPDAGINRIDEATHTLPGGAKYDLQVGFLSMGGVDLYKTFSEEKPDSGAAVPLSYLENTKAIGSRSWSMHIGSATLGQNSSVIYGGYDRSRVVSEAAVFDIKDGVDMEVVLQNIGFGLIVGEPPWESKKIPYGNMLTPNSSASTTPPNAEYKLPTQLSAVPPYLYLPQSTCNAIAQHLPIYLASNLGLYLWNTTNPLYETLVNSTAYLEFTFSSSNISSTFPIKVPLKLLALQLTSPFPVDKPTPYFPCRPTTGPKYYLGRSFLQAASIGASWSTQKFWLAQAPGPDAGSSSDIVSIPTDNLSITPATGADWAKSWASALRAHNVERQTTTQSKNTLPIGATVGIVLGIVLAVVGFIGGYILILWKRRNEENVEEKADLERRACHESNEPVKEPRPDSCSGREELPGYQIHSPVELGA</sequence>
<feature type="region of interest" description="Disordered" evidence="1">
    <location>
        <begin position="522"/>
        <end position="561"/>
    </location>
</feature>
<feature type="compositionally biased region" description="Basic and acidic residues" evidence="1">
    <location>
        <begin position="522"/>
        <end position="548"/>
    </location>
</feature>
<keyword evidence="2" id="KW-0472">Membrane</keyword>
<evidence type="ECO:0008006" key="6">
    <source>
        <dbReference type="Google" id="ProtNLM"/>
    </source>
</evidence>
<proteinExistence type="predicted"/>
<evidence type="ECO:0000313" key="4">
    <source>
        <dbReference type="EMBL" id="RPB05645.1"/>
    </source>
</evidence>
<evidence type="ECO:0000256" key="2">
    <source>
        <dbReference type="SAM" id="Phobius"/>
    </source>
</evidence>
<accession>A0A3N4KIH6</accession>
<dbReference type="EMBL" id="ML120352">
    <property type="protein sequence ID" value="RPB05645.1"/>
    <property type="molecule type" value="Genomic_DNA"/>
</dbReference>
<feature type="signal peptide" evidence="3">
    <location>
        <begin position="1"/>
        <end position="22"/>
    </location>
</feature>
<dbReference type="OrthoDB" id="4074350at2759"/>